<gene>
    <name evidence="5" type="ORF">IFM89_027041</name>
</gene>
<name>A0A835HH85_9MAGN</name>
<comment type="caution">
    <text evidence="5">The sequence shown here is derived from an EMBL/GenBank/DDBJ whole genome shotgun (WGS) entry which is preliminary data.</text>
</comment>
<dbReference type="PRINTS" id="PR00633">
    <property type="entry name" value="RCCNDNSATION"/>
</dbReference>
<feature type="compositionally biased region" description="Low complexity" evidence="4">
    <location>
        <begin position="1008"/>
        <end position="1023"/>
    </location>
</feature>
<feature type="repeat" description="RCC1" evidence="3">
    <location>
        <begin position="331"/>
        <end position="384"/>
    </location>
</feature>
<dbReference type="Pfam" id="PF12796">
    <property type="entry name" value="Ank_2"/>
    <property type="match status" value="1"/>
</dbReference>
<keyword evidence="6" id="KW-1185">Reference proteome</keyword>
<keyword evidence="2" id="KW-0040">ANK repeat</keyword>
<reference evidence="5 6" key="1">
    <citation type="submission" date="2020-10" db="EMBL/GenBank/DDBJ databases">
        <title>The Coptis chinensis genome and diversification of protoberbering-type alkaloids.</title>
        <authorList>
            <person name="Wang B."/>
            <person name="Shu S."/>
            <person name="Song C."/>
            <person name="Liu Y."/>
        </authorList>
    </citation>
    <scope>NUCLEOTIDE SEQUENCE [LARGE SCALE GENOMIC DNA]</scope>
    <source>
        <strain evidence="5">HL-2020</strain>
        <tissue evidence="5">Leaf</tissue>
    </source>
</reference>
<feature type="repeat" description="RCC1" evidence="3">
    <location>
        <begin position="169"/>
        <end position="220"/>
    </location>
</feature>
<feature type="repeat" description="RCC1" evidence="3">
    <location>
        <begin position="221"/>
        <end position="279"/>
    </location>
</feature>
<keyword evidence="1" id="KW-0677">Repeat</keyword>
<dbReference type="InterPro" id="IPR002110">
    <property type="entry name" value="Ankyrin_rpt"/>
</dbReference>
<feature type="repeat" description="RCC1" evidence="3">
    <location>
        <begin position="280"/>
        <end position="330"/>
    </location>
</feature>
<evidence type="ECO:0000313" key="6">
    <source>
        <dbReference type="Proteomes" id="UP000631114"/>
    </source>
</evidence>
<evidence type="ECO:0000256" key="3">
    <source>
        <dbReference type="PROSITE-ProRule" id="PRU00235"/>
    </source>
</evidence>
<evidence type="ECO:0000256" key="4">
    <source>
        <dbReference type="SAM" id="MobiDB-lite"/>
    </source>
</evidence>
<dbReference type="EMBL" id="JADFTS010000007">
    <property type="protein sequence ID" value="KAF9598339.1"/>
    <property type="molecule type" value="Genomic_DNA"/>
</dbReference>
<dbReference type="Gene3D" id="1.25.40.20">
    <property type="entry name" value="Ankyrin repeat-containing domain"/>
    <property type="match status" value="1"/>
</dbReference>
<dbReference type="InterPro" id="IPR051625">
    <property type="entry name" value="Signaling_Regulatory_Domain"/>
</dbReference>
<feature type="compositionally biased region" description="Low complexity" evidence="4">
    <location>
        <begin position="857"/>
        <end position="867"/>
    </location>
</feature>
<feature type="repeat" description="ANK" evidence="2">
    <location>
        <begin position="94"/>
        <end position="126"/>
    </location>
</feature>
<dbReference type="SUPFAM" id="SSF50985">
    <property type="entry name" value="RCC1/BLIP-II"/>
    <property type="match status" value="1"/>
</dbReference>
<protein>
    <recommendedName>
        <fullName evidence="7">Inhibitor of Bruton tyrosine kinase</fullName>
    </recommendedName>
</protein>
<dbReference type="SUPFAM" id="SSF48403">
    <property type="entry name" value="Ankyrin repeat"/>
    <property type="match status" value="1"/>
</dbReference>
<organism evidence="5 6">
    <name type="scientific">Coptis chinensis</name>
    <dbReference type="NCBI Taxonomy" id="261450"/>
    <lineage>
        <taxon>Eukaryota</taxon>
        <taxon>Viridiplantae</taxon>
        <taxon>Streptophyta</taxon>
        <taxon>Embryophyta</taxon>
        <taxon>Tracheophyta</taxon>
        <taxon>Spermatophyta</taxon>
        <taxon>Magnoliopsida</taxon>
        <taxon>Ranunculales</taxon>
        <taxon>Ranunculaceae</taxon>
        <taxon>Coptidoideae</taxon>
        <taxon>Coptis</taxon>
    </lineage>
</organism>
<dbReference type="PROSITE" id="PS50088">
    <property type="entry name" value="ANK_REPEAT"/>
    <property type="match status" value="2"/>
</dbReference>
<feature type="repeat" description="RCC1" evidence="3">
    <location>
        <begin position="385"/>
        <end position="440"/>
    </location>
</feature>
<evidence type="ECO:0008006" key="7">
    <source>
        <dbReference type="Google" id="ProtNLM"/>
    </source>
</evidence>
<dbReference type="Gene3D" id="2.130.10.30">
    <property type="entry name" value="Regulator of chromosome condensation 1/beta-lactamase-inhibitor protein II"/>
    <property type="match status" value="2"/>
</dbReference>
<dbReference type="PANTHER" id="PTHR22872:SF2">
    <property type="entry name" value="INHIBITOR OF BRUTON TYROSINE KINASE"/>
    <property type="match status" value="1"/>
</dbReference>
<sequence length="1065" mass="116426">MDGLVSHLEHKTQQMPARKCASGGPKDMWCVAREGSLSEVDSALAFLKKNGGNIDARNVFGLTPLHIATWRNNIPIVRRLIAAGADPDARDGESGWSSLHRALYFGHLAVASILLQSGGSLMLEDSKRRIPIDLLSGPVLQVTGSERNAEVDNFWDSLGNDFFFVAIFKEVFSWGSGVNYQLGTGNAHIQKLPCRVDALQGLSIKMVSAAKFHSVAVGTRGEVYTWGFGRGGRLGHPEFDIHSGQAAVITPRQVTCGLGSRRVKVVAAAKHHTVITTEGGEVFTWGSNREGQLGYTSVDTQPTPRRVNFLKTKIVSVAAANKHTAVISESGEVFTWGCNKEGQLGYGTSNSASNYTPRVVEYLKGKSLTEVAAAKYHTIVLGADGEVFTWGHRLVTPRRVVIARNTKKSGGTQVKFHRMERLRVIAIAAGMVHSLALTDDGSLFYWVSSDPDLRCQQLYSMSGKSLVSISAGKYWTAAASATGDIYMWDGKKGKGEPPAATRLLGVKQATSVSVGETHLLIVCGLYHPVYPPKLAGVSEKPKLETRDAFEELDEGFMFDDIEDNRMMLNSNENNDKMLAPSLKSLCEKVAAESLVEPRNTIQLLEIADSMGADELRKHCEDIAVRNLDYIFTVSAQSIASASLDVLGNLEKVLDAKSSEPWSHRRLPTPTATFPVIINSEEEDSDTEIPRVRDYSNPVSKMYGEKRPDNFLQLKNGEDQAISKQIRALRKKLQQIEMLEAKQENGHLLDDQQIAKLQSKSALEISLVELGVPAMRQDRPSSPAMRMVRFVTPIGHMSISEGLLIFRAGLEEEKDFKQTRGNKALDESPLCKLKNDVRESHTNKMSSPAASKKKNKKGGLSLFLSGGLDDVRKEVTPPPPTTKIEGPAWGGAKILKGPASLRDIQDEENKTKKSQPIAKTKNEVEDIIDVKNDGRIPLSSFMQIGGRSNPMPVVSACTSLASEGEKSTPSWAAAGTSPSSCRTSLRDIQMQQKKNQHGLSHSPKARTAGFSVSSGQGSPSDSSGPNRWFKPEIDSPSSIRSIQIEEKAIKDLKRFYSSVKLVRNQI</sequence>
<feature type="region of interest" description="Disordered" evidence="4">
    <location>
        <begin position="835"/>
        <end position="891"/>
    </location>
</feature>
<proteinExistence type="predicted"/>
<dbReference type="InterPro" id="IPR036770">
    <property type="entry name" value="Ankyrin_rpt-contain_sf"/>
</dbReference>
<dbReference type="Proteomes" id="UP000631114">
    <property type="component" value="Unassembled WGS sequence"/>
</dbReference>
<evidence type="ECO:0000256" key="2">
    <source>
        <dbReference type="PROSITE-ProRule" id="PRU00023"/>
    </source>
</evidence>
<feature type="region of interest" description="Disordered" evidence="4">
    <location>
        <begin position="963"/>
        <end position="1034"/>
    </location>
</feature>
<dbReference type="InterPro" id="IPR000408">
    <property type="entry name" value="Reg_chr_condens"/>
</dbReference>
<accession>A0A835HH85</accession>
<dbReference type="Pfam" id="PF00415">
    <property type="entry name" value="RCC1"/>
    <property type="match status" value="4"/>
</dbReference>
<feature type="compositionally biased region" description="Polar residues" evidence="4">
    <location>
        <begin position="988"/>
        <end position="998"/>
    </location>
</feature>
<dbReference type="AlphaFoldDB" id="A0A835HH85"/>
<evidence type="ECO:0000313" key="5">
    <source>
        <dbReference type="EMBL" id="KAF9598339.1"/>
    </source>
</evidence>
<dbReference type="InterPro" id="IPR009091">
    <property type="entry name" value="RCC1/BLIP-II"/>
</dbReference>
<dbReference type="PANTHER" id="PTHR22872">
    <property type="entry name" value="BTK-BINDING PROTEIN-RELATED"/>
    <property type="match status" value="1"/>
</dbReference>
<dbReference type="PROSITE" id="PS50297">
    <property type="entry name" value="ANK_REP_REGION"/>
    <property type="match status" value="2"/>
</dbReference>
<evidence type="ECO:0000256" key="1">
    <source>
        <dbReference type="ARBA" id="ARBA00022737"/>
    </source>
</evidence>
<dbReference type="PROSITE" id="PS50012">
    <property type="entry name" value="RCC1_3"/>
    <property type="match status" value="5"/>
</dbReference>
<feature type="repeat" description="ANK" evidence="2">
    <location>
        <begin position="60"/>
        <end position="92"/>
    </location>
</feature>
<dbReference type="OrthoDB" id="1893551at2759"/>
<dbReference type="SMART" id="SM00248">
    <property type="entry name" value="ANK"/>
    <property type="match status" value="2"/>
</dbReference>